<dbReference type="PRINTS" id="PR00792">
    <property type="entry name" value="PEPSIN"/>
</dbReference>
<dbReference type="EMBL" id="KL584755">
    <property type="protein sequence ID" value="KEQ97136.1"/>
    <property type="molecule type" value="Genomic_DNA"/>
</dbReference>
<dbReference type="Pfam" id="PF00026">
    <property type="entry name" value="Asp"/>
    <property type="match status" value="1"/>
</dbReference>
<evidence type="ECO:0000259" key="3">
    <source>
        <dbReference type="PROSITE" id="PS51767"/>
    </source>
</evidence>
<dbReference type="RefSeq" id="XP_013345285.1">
    <property type="nucleotide sequence ID" value="XM_013489831.1"/>
</dbReference>
<dbReference type="Proteomes" id="UP000030641">
    <property type="component" value="Unassembled WGS sequence"/>
</dbReference>
<feature type="signal peptide" evidence="2">
    <location>
        <begin position="1"/>
        <end position="20"/>
    </location>
</feature>
<dbReference type="GO" id="GO:0004190">
    <property type="term" value="F:aspartic-type endopeptidase activity"/>
    <property type="evidence" value="ECO:0007669"/>
    <property type="project" value="InterPro"/>
</dbReference>
<accession>A0A074ZET6</accession>
<comment type="similarity">
    <text evidence="1">Belongs to the peptidase A1 family.</text>
</comment>
<reference evidence="4 5" key="1">
    <citation type="journal article" date="2014" name="BMC Genomics">
        <title>Genome sequencing of four Aureobasidium pullulans varieties: biotechnological potential, stress tolerance, and description of new species.</title>
        <authorList>
            <person name="Gostin Ar C."/>
            <person name="Ohm R.A."/>
            <person name="Kogej T."/>
            <person name="Sonjak S."/>
            <person name="Turk M."/>
            <person name="Zajc J."/>
            <person name="Zalar P."/>
            <person name="Grube M."/>
            <person name="Sun H."/>
            <person name="Han J."/>
            <person name="Sharma A."/>
            <person name="Chiniquy J."/>
            <person name="Ngan C.Y."/>
            <person name="Lipzen A."/>
            <person name="Barry K."/>
            <person name="Grigoriev I.V."/>
            <person name="Gunde-Cimerman N."/>
        </authorList>
    </citation>
    <scope>NUCLEOTIDE SEQUENCE [LARGE SCALE GENOMIC DNA]</scope>
    <source>
        <strain evidence="4 5">EXF-2481</strain>
    </source>
</reference>
<dbReference type="Gene3D" id="2.40.70.10">
    <property type="entry name" value="Acid Proteases"/>
    <property type="match status" value="2"/>
</dbReference>
<dbReference type="OMA" id="QGDYCKE"/>
<evidence type="ECO:0000313" key="4">
    <source>
        <dbReference type="EMBL" id="KEQ97136.1"/>
    </source>
</evidence>
<evidence type="ECO:0000256" key="1">
    <source>
        <dbReference type="ARBA" id="ARBA00007447"/>
    </source>
</evidence>
<evidence type="ECO:0000256" key="2">
    <source>
        <dbReference type="SAM" id="SignalP"/>
    </source>
</evidence>
<dbReference type="GO" id="GO:0009277">
    <property type="term" value="C:fungal-type cell wall"/>
    <property type="evidence" value="ECO:0007669"/>
    <property type="project" value="TreeGrafter"/>
</dbReference>
<dbReference type="PROSITE" id="PS51767">
    <property type="entry name" value="PEPTIDASE_A1"/>
    <property type="match status" value="1"/>
</dbReference>
<proteinExistence type="inferred from homology"/>
<feature type="domain" description="Peptidase A1" evidence="3">
    <location>
        <begin position="61"/>
        <end position="352"/>
    </location>
</feature>
<keyword evidence="2" id="KW-0732">Signal</keyword>
<dbReference type="GeneID" id="25365995"/>
<gene>
    <name evidence="4" type="ORF">AUEXF2481DRAFT_3802</name>
</gene>
<dbReference type="PANTHER" id="PTHR47965">
    <property type="entry name" value="ASPARTYL PROTEASE-RELATED"/>
    <property type="match status" value="1"/>
</dbReference>
<dbReference type="GO" id="GO:0005576">
    <property type="term" value="C:extracellular region"/>
    <property type="evidence" value="ECO:0007669"/>
    <property type="project" value="TreeGrafter"/>
</dbReference>
<name>A0A074ZET6_AURSE</name>
<dbReference type="InterPro" id="IPR001461">
    <property type="entry name" value="Aspartic_peptidase_A1"/>
</dbReference>
<dbReference type="SUPFAM" id="SSF50630">
    <property type="entry name" value="Acid proteases"/>
    <property type="match status" value="1"/>
</dbReference>
<protein>
    <recommendedName>
        <fullName evidence="3">Peptidase A1 domain-containing protein</fullName>
    </recommendedName>
</protein>
<dbReference type="GO" id="GO:0006508">
    <property type="term" value="P:proteolysis"/>
    <property type="evidence" value="ECO:0007669"/>
    <property type="project" value="InterPro"/>
</dbReference>
<organism evidence="4 5">
    <name type="scientific">Aureobasidium subglaciale (strain EXF-2481)</name>
    <name type="common">Aureobasidium pullulans var. subglaciale</name>
    <dbReference type="NCBI Taxonomy" id="1043005"/>
    <lineage>
        <taxon>Eukaryota</taxon>
        <taxon>Fungi</taxon>
        <taxon>Dikarya</taxon>
        <taxon>Ascomycota</taxon>
        <taxon>Pezizomycotina</taxon>
        <taxon>Dothideomycetes</taxon>
        <taxon>Dothideomycetidae</taxon>
        <taxon>Dothideales</taxon>
        <taxon>Saccotheciaceae</taxon>
        <taxon>Aureobasidium</taxon>
    </lineage>
</organism>
<dbReference type="PANTHER" id="PTHR47965:SF79">
    <property type="entry name" value="ASPARTIC PROTEINASE"/>
    <property type="match status" value="1"/>
</dbReference>
<dbReference type="AlphaFoldDB" id="A0A074ZET6"/>
<dbReference type="GO" id="GO:0031505">
    <property type="term" value="P:fungal-type cell wall organization"/>
    <property type="evidence" value="ECO:0007669"/>
    <property type="project" value="TreeGrafter"/>
</dbReference>
<evidence type="ECO:0000313" key="5">
    <source>
        <dbReference type="Proteomes" id="UP000030641"/>
    </source>
</evidence>
<dbReference type="InParanoid" id="A0A074ZET6"/>
<dbReference type="InterPro" id="IPR021109">
    <property type="entry name" value="Peptidase_aspartic_dom_sf"/>
</dbReference>
<feature type="chain" id="PRO_5001705105" description="Peptidase A1 domain-containing protein" evidence="2">
    <location>
        <begin position="21"/>
        <end position="352"/>
    </location>
</feature>
<dbReference type="OrthoDB" id="771136at2759"/>
<keyword evidence="5" id="KW-1185">Reference proteome</keyword>
<dbReference type="STRING" id="1043005.A0A074ZET6"/>
<dbReference type="InterPro" id="IPR033121">
    <property type="entry name" value="PEPTIDASE_A1"/>
</dbReference>
<sequence>MRYLKIIILCSSLLVLGAQAAGPLAFAVGRLPKPEEPSLQRRGILQPALLNGLKGRDGGLYYFNVSVGTPGQLQTVSLDTGSSDTIFIAANFTVYDMYTGANSTCEPEPGCPGGTFNETLSSTYKEVVGGLEEGQLDINFADGTWRAGPYSTDVIQIGDLSITGAQFSLAYEGQTPTNHGSIGLLGLGYASNEGVIESNGTLYPNFLETLVHARAIPSRLYSIYLNQIDQIGSLIFGGIDTAKISGPLTTLSLLAEKGKVTGHFGLNLDEITASTPDGKTHSFIRSVTNKPQPVLLDIGAPKWKIPEVAYQQIFAMIGDEETGSRPCSEVTRGHPNTTHFNLHFSGSGSNTF</sequence>
<dbReference type="HOGENOM" id="CLU_787514_0_0_1"/>